<name>A0ABR0LHK2_9PEZI</name>
<gene>
    <name evidence="2" type="ORF">LTR16_012343</name>
</gene>
<evidence type="ECO:0000313" key="2">
    <source>
        <dbReference type="EMBL" id="KAK5160818.1"/>
    </source>
</evidence>
<feature type="region of interest" description="Disordered" evidence="1">
    <location>
        <begin position="74"/>
        <end position="105"/>
    </location>
</feature>
<protein>
    <submittedName>
        <fullName evidence="2">Uncharacterized protein</fullName>
    </submittedName>
</protein>
<dbReference type="EMBL" id="JAVRRA010020759">
    <property type="protein sequence ID" value="KAK5160818.1"/>
    <property type="molecule type" value="Genomic_DNA"/>
</dbReference>
<comment type="caution">
    <text evidence="2">The sequence shown here is derived from an EMBL/GenBank/DDBJ whole genome shotgun (WGS) entry which is preliminary data.</text>
</comment>
<evidence type="ECO:0000256" key="1">
    <source>
        <dbReference type="SAM" id="MobiDB-lite"/>
    </source>
</evidence>
<feature type="non-terminal residue" evidence="2">
    <location>
        <position position="137"/>
    </location>
</feature>
<evidence type="ECO:0000313" key="3">
    <source>
        <dbReference type="Proteomes" id="UP001357485"/>
    </source>
</evidence>
<sequence length="137" mass="15219">MDPDGFMCKAAGTALGMGHRGNANDGPGAEAARKALEMIGQMRRRLKMADGWFRTIRRMHHYYIRMKKDYRKNTLADNGVSGGRDESPEHHRRLSLREGGPGGGLEGYKLLEKTLKDLGSLEDEDLEMVDVSAIGDE</sequence>
<accession>A0ABR0LHK2</accession>
<dbReference type="Proteomes" id="UP001357485">
    <property type="component" value="Unassembled WGS sequence"/>
</dbReference>
<keyword evidence="3" id="KW-1185">Reference proteome</keyword>
<proteinExistence type="predicted"/>
<organism evidence="2 3">
    <name type="scientific">Cryomyces antarcticus</name>
    <dbReference type="NCBI Taxonomy" id="329879"/>
    <lineage>
        <taxon>Eukaryota</taxon>
        <taxon>Fungi</taxon>
        <taxon>Dikarya</taxon>
        <taxon>Ascomycota</taxon>
        <taxon>Pezizomycotina</taxon>
        <taxon>Dothideomycetes</taxon>
        <taxon>Dothideomycetes incertae sedis</taxon>
        <taxon>Cryomyces</taxon>
    </lineage>
</organism>
<reference evidence="2 3" key="1">
    <citation type="submission" date="2023-08" db="EMBL/GenBank/DDBJ databases">
        <title>Black Yeasts Isolated from many extreme environments.</title>
        <authorList>
            <person name="Coleine C."/>
            <person name="Stajich J.E."/>
            <person name="Selbmann L."/>
        </authorList>
    </citation>
    <scope>NUCLEOTIDE SEQUENCE [LARGE SCALE GENOMIC DNA]</scope>
    <source>
        <strain evidence="2 3">CCFEE 536</strain>
    </source>
</reference>